<dbReference type="EMBL" id="AP014862">
    <property type="protein sequence ID" value="BAU74380.1"/>
    <property type="molecule type" value="Genomic_DNA"/>
</dbReference>
<dbReference type="KEGG" id="pfuw:KF707C_26920"/>
<evidence type="ECO:0000313" key="1">
    <source>
        <dbReference type="EMBL" id="BAU74380.1"/>
    </source>
</evidence>
<name>A0AAD1FF18_METFU</name>
<dbReference type="Proteomes" id="UP000218554">
    <property type="component" value="Chromosome"/>
</dbReference>
<gene>
    <name evidence="1" type="ORF">KF707C_26920</name>
</gene>
<keyword evidence="2" id="KW-1185">Reference proteome</keyword>
<organism evidence="1 2">
    <name type="scientific">Metapseudomonas furukawaii</name>
    <name type="common">Pseudomonas furukawaii</name>
    <dbReference type="NCBI Taxonomy" id="1149133"/>
    <lineage>
        <taxon>Bacteria</taxon>
        <taxon>Pseudomonadati</taxon>
        <taxon>Pseudomonadota</taxon>
        <taxon>Gammaproteobacteria</taxon>
        <taxon>Pseudomonadales</taxon>
        <taxon>Pseudomonadaceae</taxon>
        <taxon>Metapseudomonas</taxon>
    </lineage>
</organism>
<proteinExistence type="predicted"/>
<accession>A0AAD1FF18</accession>
<sequence>MSREPLNLPDDYRRESWQIAETHRAIAEADEGDFATAEEVNATLDRWTDSL</sequence>
<protein>
    <submittedName>
        <fullName evidence="1">Uncharacterized protein</fullName>
    </submittedName>
</protein>
<dbReference type="RefSeq" id="WP_004421809.1">
    <property type="nucleotide sequence ID" value="NZ_AJMR01000170.1"/>
</dbReference>
<evidence type="ECO:0000313" key="2">
    <source>
        <dbReference type="Proteomes" id="UP000218554"/>
    </source>
</evidence>
<reference evidence="2" key="1">
    <citation type="submission" date="2015-05" db="EMBL/GenBank/DDBJ databases">
        <title>Draft genome sequencing of a biphenyl-degrading bacterium, Pseudomonas balearica KF707 (=NBRC110670).</title>
        <authorList>
            <person name="Kimura N."/>
            <person name="Hirose J."/>
            <person name="Watanabe T."/>
            <person name="Suenaga H."/>
            <person name="Fujihara H."/>
            <person name="Noguchi M."/>
            <person name="Hashimoto M."/>
            <person name="Shimodaira J."/>
            <person name="Tsuchikane K."/>
            <person name="Hosoyama A."/>
            <person name="Yamazoe A."/>
            <person name="Fujita N."/>
            <person name="Furukawa K."/>
        </authorList>
    </citation>
    <scope>NUCLEOTIDE SEQUENCE [LARGE SCALE GENOMIC DNA]</scope>
    <source>
        <strain evidence="2">DSM 10086 / NBRC 110670 / KF707</strain>
    </source>
</reference>
<dbReference type="AlphaFoldDB" id="A0AAD1FF18"/>
<reference evidence="1 2" key="2">
    <citation type="journal article" date="2017" name="Int. J. Syst. Evol. Microbiol.">
        <title>Pseudomonas furukawaii sp. nov., a polychlorinated biphenyl-degrading bacterium isolated from biphenyl-contaminated soil in Japan.</title>
        <authorList>
            <person name="Kimura N."/>
            <person name="Watanabe T."/>
            <person name="Suenaga H."/>
            <person name="Fujihara H."/>
            <person name="Futagami T."/>
            <person name="Goto M."/>
            <person name="Hanada S."/>
            <person name="Hirose J."/>
        </authorList>
    </citation>
    <scope>NUCLEOTIDE SEQUENCE [LARGE SCALE GENOMIC DNA]</scope>
    <source>
        <strain evidence="2">DSM 10086 / NBRC 110670 / KF707</strain>
    </source>
</reference>